<evidence type="ECO:0000313" key="4">
    <source>
        <dbReference type="Proteomes" id="UP000323632"/>
    </source>
</evidence>
<protein>
    <recommendedName>
        <fullName evidence="5">DUF4398 domain-containing protein</fullName>
    </recommendedName>
</protein>
<evidence type="ECO:0000313" key="3">
    <source>
        <dbReference type="EMBL" id="KAA5535134.1"/>
    </source>
</evidence>
<evidence type="ECO:0000256" key="1">
    <source>
        <dbReference type="SAM" id="MobiDB-lite"/>
    </source>
</evidence>
<keyword evidence="2" id="KW-0732">Signal</keyword>
<feature type="signal peptide" evidence="2">
    <location>
        <begin position="1"/>
        <end position="17"/>
    </location>
</feature>
<comment type="caution">
    <text evidence="3">The sequence shown here is derived from an EMBL/GenBank/DDBJ whole genome shotgun (WGS) entry which is preliminary data.</text>
</comment>
<dbReference type="PROSITE" id="PS51257">
    <property type="entry name" value="PROKAR_LIPOPROTEIN"/>
    <property type="match status" value="1"/>
</dbReference>
<accession>A0A5M6CJ53</accession>
<sequence length="147" mass="14949">MKKSLFILAAASAVAFAACNGGNNEGSYTKEQADSMAQAKIDSANAAMKFSNDSAIQAQSNAAARSADSIRVIDSVIAATKAASSKTTVIRRSTGGGKTTTTTTTKVEETTVAPPQTVGNGKPKMGAGTKVAGEEKKETVGNGKPKY</sequence>
<gene>
    <name evidence="3" type="ORF">F0919_11125</name>
</gene>
<evidence type="ECO:0000256" key="2">
    <source>
        <dbReference type="SAM" id="SignalP"/>
    </source>
</evidence>
<keyword evidence="4" id="KW-1185">Reference proteome</keyword>
<organism evidence="3 4">
    <name type="scientific">Taibaiella lutea</name>
    <dbReference type="NCBI Taxonomy" id="2608001"/>
    <lineage>
        <taxon>Bacteria</taxon>
        <taxon>Pseudomonadati</taxon>
        <taxon>Bacteroidota</taxon>
        <taxon>Chitinophagia</taxon>
        <taxon>Chitinophagales</taxon>
        <taxon>Chitinophagaceae</taxon>
        <taxon>Taibaiella</taxon>
    </lineage>
</organism>
<feature type="chain" id="PRO_5024293058" description="DUF4398 domain-containing protein" evidence="2">
    <location>
        <begin position="18"/>
        <end position="147"/>
    </location>
</feature>
<feature type="region of interest" description="Disordered" evidence="1">
    <location>
        <begin position="113"/>
        <end position="147"/>
    </location>
</feature>
<name>A0A5M6CJ53_9BACT</name>
<dbReference type="EMBL" id="VWSH01000002">
    <property type="protein sequence ID" value="KAA5535134.1"/>
    <property type="molecule type" value="Genomic_DNA"/>
</dbReference>
<proteinExistence type="predicted"/>
<evidence type="ECO:0008006" key="5">
    <source>
        <dbReference type="Google" id="ProtNLM"/>
    </source>
</evidence>
<dbReference type="RefSeq" id="WP_150032813.1">
    <property type="nucleotide sequence ID" value="NZ_VWSH01000002.1"/>
</dbReference>
<dbReference type="Proteomes" id="UP000323632">
    <property type="component" value="Unassembled WGS sequence"/>
</dbReference>
<dbReference type="AlphaFoldDB" id="A0A5M6CJ53"/>
<reference evidence="3 4" key="1">
    <citation type="submission" date="2019-09" db="EMBL/GenBank/DDBJ databases">
        <title>Genome sequence and assembly of Taibaiella sp.</title>
        <authorList>
            <person name="Chhetri G."/>
        </authorList>
    </citation>
    <scope>NUCLEOTIDE SEQUENCE [LARGE SCALE GENOMIC DNA]</scope>
    <source>
        <strain evidence="3 4">KVB11</strain>
    </source>
</reference>